<sequence>MTHQNVSGWMQPSFADACPWNECWVCVPESLCRAVVPESCVVCASVRRAGRWAFSPSPLARIMQETWLSRDYEEFLFEPSCVAVCGILLCVCMRVVFVMCCAFSAGLLSATAEVFCADPSVSSQPVEDASLPPGTLSPLFRSRPCVA</sequence>
<dbReference type="Proteomes" id="UP000232688">
    <property type="component" value="Unassembled WGS sequence"/>
</dbReference>
<protein>
    <submittedName>
        <fullName evidence="1">Uncharacterized protein</fullName>
    </submittedName>
</protein>
<evidence type="ECO:0000313" key="2">
    <source>
        <dbReference type="Proteomes" id="UP000232688"/>
    </source>
</evidence>
<accession>A0A2N0QKC6</accession>
<dbReference type="VEuPathDB" id="FungiDB:RhiirA1_405490"/>
<comment type="caution">
    <text evidence="1">The sequence shown here is derived from an EMBL/GenBank/DDBJ whole genome shotgun (WGS) entry which is preliminary data.</text>
</comment>
<gene>
    <name evidence="1" type="ORF">RhiirA1_405490</name>
</gene>
<reference evidence="1 2" key="2">
    <citation type="submission" date="2017-10" db="EMBL/GenBank/DDBJ databases">
        <title>Genome analyses suggest a sexual origin of heterokaryosis in a supposedly ancient asexual fungus.</title>
        <authorList>
            <person name="Corradi N."/>
            <person name="Sedzielewska K."/>
            <person name="Noel J."/>
            <person name="Charron P."/>
            <person name="Farinelli L."/>
            <person name="Marton T."/>
            <person name="Kruger M."/>
            <person name="Pelin A."/>
            <person name="Brachmann A."/>
            <person name="Corradi N."/>
        </authorList>
    </citation>
    <scope>NUCLEOTIDE SEQUENCE [LARGE SCALE GENOMIC DNA]</scope>
    <source>
        <strain evidence="1 2">A1</strain>
    </source>
</reference>
<proteinExistence type="predicted"/>
<name>A0A2N0QKC6_9GLOM</name>
<organism evidence="1 2">
    <name type="scientific">Rhizophagus irregularis</name>
    <dbReference type="NCBI Taxonomy" id="588596"/>
    <lineage>
        <taxon>Eukaryota</taxon>
        <taxon>Fungi</taxon>
        <taxon>Fungi incertae sedis</taxon>
        <taxon>Mucoromycota</taxon>
        <taxon>Glomeromycotina</taxon>
        <taxon>Glomeromycetes</taxon>
        <taxon>Glomerales</taxon>
        <taxon>Glomeraceae</taxon>
        <taxon>Rhizophagus</taxon>
    </lineage>
</organism>
<dbReference type="AlphaFoldDB" id="A0A2N0QKC6"/>
<evidence type="ECO:0000313" key="1">
    <source>
        <dbReference type="EMBL" id="PKC51511.1"/>
    </source>
</evidence>
<reference evidence="1 2" key="1">
    <citation type="submission" date="2017-10" db="EMBL/GenBank/DDBJ databases">
        <title>Extensive intraspecific genome diversity in a model arbuscular mycorrhizal fungus.</title>
        <authorList>
            <person name="Chen E.C.H."/>
            <person name="Morin E."/>
            <person name="Baudet D."/>
            <person name="Noel J."/>
            <person name="Ndikumana S."/>
            <person name="Charron P."/>
            <person name="St-Onge C."/>
            <person name="Giorgi J."/>
            <person name="Grigoriev I.V."/>
            <person name="Roux C."/>
            <person name="Martin F.M."/>
            <person name="Corradi N."/>
        </authorList>
    </citation>
    <scope>NUCLEOTIDE SEQUENCE [LARGE SCALE GENOMIC DNA]</scope>
    <source>
        <strain evidence="1 2">A1</strain>
    </source>
</reference>
<dbReference type="EMBL" id="LLXH01007507">
    <property type="protein sequence ID" value="PKC51511.1"/>
    <property type="molecule type" value="Genomic_DNA"/>
</dbReference>